<dbReference type="GO" id="GO:0016887">
    <property type="term" value="F:ATP hydrolysis activity"/>
    <property type="evidence" value="ECO:0007669"/>
    <property type="project" value="InterPro"/>
</dbReference>
<reference evidence="7" key="1">
    <citation type="submission" date="2017-02" db="EMBL/GenBank/DDBJ databases">
        <authorList>
            <person name="Varghese N."/>
            <person name="Submissions S."/>
        </authorList>
    </citation>
    <scope>NUCLEOTIDE SEQUENCE [LARGE SCALE GENOMIC DNA]</scope>
    <source>
        <strain evidence="7">9H-4</strain>
    </source>
</reference>
<dbReference type="InterPro" id="IPR027417">
    <property type="entry name" value="P-loop_NTPase"/>
</dbReference>
<organism evidence="6 7">
    <name type="scientific">Aeromicrobium choanae</name>
    <dbReference type="NCBI Taxonomy" id="1736691"/>
    <lineage>
        <taxon>Bacteria</taxon>
        <taxon>Bacillati</taxon>
        <taxon>Actinomycetota</taxon>
        <taxon>Actinomycetes</taxon>
        <taxon>Propionibacteriales</taxon>
        <taxon>Nocardioidaceae</taxon>
        <taxon>Aeromicrobium</taxon>
    </lineage>
</organism>
<keyword evidence="1" id="KW-0677">Repeat</keyword>
<evidence type="ECO:0000313" key="6">
    <source>
        <dbReference type="EMBL" id="SKB07103.1"/>
    </source>
</evidence>
<gene>
    <name evidence="6" type="ORF">SAMN06295964_1568</name>
</gene>
<accession>A0A1T4YZN4</accession>
<keyword evidence="7" id="KW-1185">Reference proteome</keyword>
<evidence type="ECO:0000256" key="4">
    <source>
        <dbReference type="SAM" id="MobiDB-lite"/>
    </source>
</evidence>
<dbReference type="SUPFAM" id="SSF52540">
    <property type="entry name" value="P-loop containing nucleoside triphosphate hydrolases"/>
    <property type="match status" value="2"/>
</dbReference>
<keyword evidence="3" id="KW-0067">ATP-binding</keyword>
<feature type="region of interest" description="Disordered" evidence="4">
    <location>
        <begin position="249"/>
        <end position="270"/>
    </location>
</feature>
<dbReference type="Proteomes" id="UP000191040">
    <property type="component" value="Chromosome I"/>
</dbReference>
<dbReference type="CDD" id="cd03221">
    <property type="entry name" value="ABCF_EF-3"/>
    <property type="match status" value="1"/>
</dbReference>
<dbReference type="OrthoDB" id="5592724at2"/>
<dbReference type="AlphaFoldDB" id="A0A1T4YZN4"/>
<dbReference type="InterPro" id="IPR017871">
    <property type="entry name" value="ABC_transporter-like_CS"/>
</dbReference>
<dbReference type="FunFam" id="3.40.50.300:FF:001320">
    <property type="entry name" value="Heme ABC transporter ATP-binding protein"/>
    <property type="match status" value="1"/>
</dbReference>
<protein>
    <submittedName>
        <fullName evidence="6">ATPase components of ABC transporters with duplicated ATPase domains</fullName>
    </submittedName>
</protein>
<evidence type="ECO:0000256" key="1">
    <source>
        <dbReference type="ARBA" id="ARBA00022737"/>
    </source>
</evidence>
<evidence type="ECO:0000313" key="7">
    <source>
        <dbReference type="Proteomes" id="UP000191040"/>
    </source>
</evidence>
<dbReference type="InterPro" id="IPR003439">
    <property type="entry name" value="ABC_transporter-like_ATP-bd"/>
</dbReference>
<dbReference type="InterPro" id="IPR003593">
    <property type="entry name" value="AAA+_ATPase"/>
</dbReference>
<dbReference type="Gene3D" id="3.40.50.300">
    <property type="entry name" value="P-loop containing nucleotide triphosphate hydrolases"/>
    <property type="match status" value="2"/>
</dbReference>
<dbReference type="PROSITE" id="PS50893">
    <property type="entry name" value="ABC_TRANSPORTER_2"/>
    <property type="match status" value="2"/>
</dbReference>
<name>A0A1T4YZN4_9ACTN</name>
<dbReference type="EMBL" id="LT796768">
    <property type="protein sequence ID" value="SKB07103.1"/>
    <property type="molecule type" value="Genomic_DNA"/>
</dbReference>
<dbReference type="RefSeq" id="WP_078699632.1">
    <property type="nucleotide sequence ID" value="NZ_LT796768.1"/>
</dbReference>
<sequence length="527" mass="56776">MSSFLSLSHASFVLPEGRTILDDLTFGLGPGRHGLVGDNGSGKSTLLRLLAGELEPTSGAVDVSGRRAYLPQTRASAGSTVADVLGVAPALAALARIEEGSVDPADYDLVGDDWDLPDRVERWLEQVGLGGLGPDRPVSAISGGESTMLRLAGLMVGEPEVLLLDEPTNDLDAAARGRLARIVDEFTGVLVVVSHDRSLLERVDHIGEVRAGAVRWFGGAFSDYAAAVEAEQEAALRAVSAAKADVRRQRQDLMDQQTKQARRDRRGRANADSLPRIIAGTYQRRAEVTSGRLRGMHEDRLDGSRAALATAEERVRDDRRIRVDLPDTEVPARREVLRAEGLVPAFGTSQPFDLDLRGPERIALVGRNGAGKSSLLRALLGLQEPRSGRSVVHVPWRYLPQGVDLLDPERTVLENVRDAAPEADPGTVRAQLARFLFRGNAVDQVTSTLSGGERWRATLASLLLATPAPQLLVLDEPTNNLDLASIAHLTEVLDSYRGALLVVSHDASFLADLSLDRTIEMARSFPG</sequence>
<feature type="domain" description="ABC transporter" evidence="5">
    <location>
        <begin position="5"/>
        <end position="236"/>
    </location>
</feature>
<dbReference type="PROSITE" id="PS00211">
    <property type="entry name" value="ABC_TRANSPORTER_1"/>
    <property type="match status" value="1"/>
</dbReference>
<dbReference type="FunFam" id="3.40.50.300:FF:000597">
    <property type="entry name" value="ABC transporter ATP-binding protein"/>
    <property type="match status" value="1"/>
</dbReference>
<feature type="domain" description="ABC transporter" evidence="5">
    <location>
        <begin position="332"/>
        <end position="526"/>
    </location>
</feature>
<keyword evidence="2" id="KW-0547">Nucleotide-binding</keyword>
<dbReference type="InterPro" id="IPR050611">
    <property type="entry name" value="ABCF"/>
</dbReference>
<evidence type="ECO:0000256" key="3">
    <source>
        <dbReference type="ARBA" id="ARBA00022840"/>
    </source>
</evidence>
<dbReference type="SMART" id="SM00382">
    <property type="entry name" value="AAA"/>
    <property type="match status" value="2"/>
</dbReference>
<dbReference type="Pfam" id="PF00005">
    <property type="entry name" value="ABC_tran"/>
    <property type="match status" value="2"/>
</dbReference>
<evidence type="ECO:0000256" key="2">
    <source>
        <dbReference type="ARBA" id="ARBA00022741"/>
    </source>
</evidence>
<evidence type="ECO:0000259" key="5">
    <source>
        <dbReference type="PROSITE" id="PS50893"/>
    </source>
</evidence>
<dbReference type="PANTHER" id="PTHR19211">
    <property type="entry name" value="ATP-BINDING TRANSPORT PROTEIN-RELATED"/>
    <property type="match status" value="1"/>
</dbReference>
<dbReference type="PANTHER" id="PTHR19211:SF6">
    <property type="entry name" value="BLL7188 PROTEIN"/>
    <property type="match status" value="1"/>
</dbReference>
<dbReference type="STRING" id="1736691.SAMN06295964_1568"/>
<dbReference type="GO" id="GO:0005524">
    <property type="term" value="F:ATP binding"/>
    <property type="evidence" value="ECO:0007669"/>
    <property type="project" value="UniProtKB-KW"/>
</dbReference>
<proteinExistence type="predicted"/>